<evidence type="ECO:0000256" key="1">
    <source>
        <dbReference type="ARBA" id="ARBA00008834"/>
    </source>
</evidence>
<evidence type="ECO:0000256" key="4">
    <source>
        <dbReference type="RuleBase" id="RU361169"/>
    </source>
</evidence>
<gene>
    <name evidence="6" type="ORF">BC343_16570</name>
</gene>
<keyword evidence="5" id="KW-0732">Signal</keyword>
<feature type="chain" id="PRO_5013363604" description="Glycoside hydrolase" evidence="5">
    <location>
        <begin position="28"/>
        <end position="520"/>
    </location>
</feature>
<organism evidence="6 7">
    <name type="scientific">Mucilaginibacter pedocola</name>
    <dbReference type="NCBI Taxonomy" id="1792845"/>
    <lineage>
        <taxon>Bacteria</taxon>
        <taxon>Pseudomonadati</taxon>
        <taxon>Bacteroidota</taxon>
        <taxon>Sphingobacteriia</taxon>
        <taxon>Sphingobacteriales</taxon>
        <taxon>Sphingobacteriaceae</taxon>
        <taxon>Mucilaginibacter</taxon>
    </lineage>
</organism>
<evidence type="ECO:0000256" key="3">
    <source>
        <dbReference type="ARBA" id="ARBA00023295"/>
    </source>
</evidence>
<dbReference type="GO" id="GO:0005975">
    <property type="term" value="P:carbohydrate metabolic process"/>
    <property type="evidence" value="ECO:0007669"/>
    <property type="project" value="InterPro"/>
</dbReference>
<accession>A0A1S9P842</accession>
<comment type="similarity">
    <text evidence="1 4">Belongs to the glycosyl hydrolase 28 family.</text>
</comment>
<dbReference type="Proteomes" id="UP000189739">
    <property type="component" value="Unassembled WGS sequence"/>
</dbReference>
<dbReference type="InterPro" id="IPR006626">
    <property type="entry name" value="PbH1"/>
</dbReference>
<protein>
    <recommendedName>
        <fullName evidence="8">Glycoside hydrolase</fullName>
    </recommendedName>
</protein>
<dbReference type="EMBL" id="MBTF01000037">
    <property type="protein sequence ID" value="OOQ57133.1"/>
    <property type="molecule type" value="Genomic_DNA"/>
</dbReference>
<reference evidence="6 7" key="1">
    <citation type="submission" date="2016-07" db="EMBL/GenBank/DDBJ databases">
        <title>Genomic analysis of zinc-resistant bacterium Mucilaginibacter pedocola TBZ30.</title>
        <authorList>
            <person name="Huang J."/>
            <person name="Tang J."/>
        </authorList>
    </citation>
    <scope>NUCLEOTIDE SEQUENCE [LARGE SCALE GENOMIC DNA]</scope>
    <source>
        <strain evidence="6 7">TBZ30</strain>
    </source>
</reference>
<proteinExistence type="inferred from homology"/>
<dbReference type="Gene3D" id="2.160.20.10">
    <property type="entry name" value="Single-stranded right-handed beta-helix, Pectin lyase-like"/>
    <property type="match status" value="1"/>
</dbReference>
<evidence type="ECO:0000256" key="2">
    <source>
        <dbReference type="ARBA" id="ARBA00022801"/>
    </source>
</evidence>
<evidence type="ECO:0008006" key="8">
    <source>
        <dbReference type="Google" id="ProtNLM"/>
    </source>
</evidence>
<dbReference type="InterPro" id="IPR051801">
    <property type="entry name" value="GH28_Enzymes"/>
</dbReference>
<dbReference type="Pfam" id="PF00295">
    <property type="entry name" value="Glyco_hydro_28"/>
    <property type="match status" value="1"/>
</dbReference>
<evidence type="ECO:0000313" key="6">
    <source>
        <dbReference type="EMBL" id="OOQ57133.1"/>
    </source>
</evidence>
<name>A0A1S9P842_9SPHI</name>
<feature type="signal peptide" evidence="5">
    <location>
        <begin position="1"/>
        <end position="27"/>
    </location>
</feature>
<dbReference type="STRING" id="1792845.BC343_16570"/>
<dbReference type="PANTHER" id="PTHR31339:SF0">
    <property type="entry name" value="PECTIN LYASE-LIKE SUPERFAMILY PROTEIN"/>
    <property type="match status" value="1"/>
</dbReference>
<evidence type="ECO:0000256" key="5">
    <source>
        <dbReference type="SAM" id="SignalP"/>
    </source>
</evidence>
<sequence>MNIKTPNTMKKGILLALLCLALFNCYAQQGVYNVLSFKAINNGKALTTAQLQKAINTCAANGGGMVYVPKGDYLTGTLNLRSNVDFHMETGARLIATTDLKQYQKHNSELAGVFYTEKAHNVSITGNGTIFGQGMKMMYIDSAKVIGDKSDTRQKDNFRKVASGNGDGPFYPKDRFHQMVIFSECTKVNLKDFTCIDAPYWTFLVVHCDDVIVDGLRIENNLNIPNSDGLDVISSSNVNISNCYFSCGDDAIVLAGYAWHWGDPGFKRIMKRSENINVNNCILRSRSSGIRIGGWDQNNMYNYNFNNITIFDSNRGINLGIGDYGSMENINFTNINIQTRLHTGDWWGEGDPIKITAMRGMPTGKVGTIKNVTFTNVFCRSENCINMYASEESKLENIFFINLQMEFVKSALEETVGGNLDLRPNTVPHKEIFARDIPAIYVENGRNILFNQVVVSWDKNIDKKHYTNAIEAIKVDNLRLTGVKGSAAPSNPDMADVLLNSCKDFYTDSKLTVKKIGDEK</sequence>
<dbReference type="InterPro" id="IPR011050">
    <property type="entry name" value="Pectin_lyase_fold/virulence"/>
</dbReference>
<keyword evidence="7" id="KW-1185">Reference proteome</keyword>
<dbReference type="AlphaFoldDB" id="A0A1S9P842"/>
<dbReference type="InterPro" id="IPR012334">
    <property type="entry name" value="Pectin_lyas_fold"/>
</dbReference>
<dbReference type="InterPro" id="IPR000743">
    <property type="entry name" value="Glyco_hydro_28"/>
</dbReference>
<dbReference type="SMART" id="SM00710">
    <property type="entry name" value="PbH1"/>
    <property type="match status" value="4"/>
</dbReference>
<comment type="caution">
    <text evidence="6">The sequence shown here is derived from an EMBL/GenBank/DDBJ whole genome shotgun (WGS) entry which is preliminary data.</text>
</comment>
<dbReference type="SUPFAM" id="SSF51126">
    <property type="entry name" value="Pectin lyase-like"/>
    <property type="match status" value="1"/>
</dbReference>
<evidence type="ECO:0000313" key="7">
    <source>
        <dbReference type="Proteomes" id="UP000189739"/>
    </source>
</evidence>
<dbReference type="PANTHER" id="PTHR31339">
    <property type="entry name" value="PECTIN LYASE-RELATED"/>
    <property type="match status" value="1"/>
</dbReference>
<keyword evidence="3 4" id="KW-0326">Glycosidase</keyword>
<dbReference type="GO" id="GO:0004650">
    <property type="term" value="F:polygalacturonase activity"/>
    <property type="evidence" value="ECO:0007669"/>
    <property type="project" value="InterPro"/>
</dbReference>
<keyword evidence="2 4" id="KW-0378">Hydrolase</keyword>